<dbReference type="CDD" id="cd00317">
    <property type="entry name" value="cyclophilin"/>
    <property type="match status" value="1"/>
</dbReference>
<gene>
    <name evidence="7" type="ORF">COY37_10890</name>
</gene>
<organism evidence="7 8">
    <name type="scientific">Candidatus Aquicultor secundus</name>
    <dbReference type="NCBI Taxonomy" id="1973895"/>
    <lineage>
        <taxon>Bacteria</taxon>
        <taxon>Bacillati</taxon>
        <taxon>Actinomycetota</taxon>
        <taxon>Candidatus Aquicultoria</taxon>
        <taxon>Candidatus Aquicultorales</taxon>
        <taxon>Candidatus Aquicultoraceae</taxon>
        <taxon>Candidatus Aquicultor</taxon>
    </lineage>
</organism>
<accession>A0A2M7T591</accession>
<dbReference type="Pfam" id="PF00160">
    <property type="entry name" value="Pro_isomerase"/>
    <property type="match status" value="1"/>
</dbReference>
<dbReference type="GO" id="GO:0003755">
    <property type="term" value="F:peptidyl-prolyl cis-trans isomerase activity"/>
    <property type="evidence" value="ECO:0007669"/>
    <property type="project" value="UniProtKB-UniRule"/>
</dbReference>
<keyword evidence="2 4" id="KW-0697">Rotamase</keyword>
<dbReference type="PANTHER" id="PTHR45625:SF4">
    <property type="entry name" value="PEPTIDYLPROLYL ISOMERASE DOMAIN AND WD REPEAT-CONTAINING PROTEIN 1"/>
    <property type="match status" value="1"/>
</dbReference>
<sequence>MNRIKFGLIVLFVAILAIGSIGCSRGGKAADAGGSADDVKQADVQPDSTNDSQPQGGAAGESEKSKWPYAVIETNKGTIVFQLFPHKALKNVANFIRLANANFYNGIKWHRVVPGYVIQGGDPLSRDNNQDNDGFGGPGYAVAAEINDVPHLRGTVSMVHNEKTTDGGSQFFICLSDQPKLDGRFTVIGKVTEGMDVVDKIRHYDVMNKVYIIGK</sequence>
<comment type="caution">
    <text evidence="7">The sequence shown here is derived from an EMBL/GenBank/DDBJ whole genome shotgun (WGS) entry which is preliminary data.</text>
</comment>
<dbReference type="InterPro" id="IPR044666">
    <property type="entry name" value="Cyclophilin_A-like"/>
</dbReference>
<evidence type="ECO:0000256" key="3">
    <source>
        <dbReference type="ARBA" id="ARBA00023235"/>
    </source>
</evidence>
<comment type="catalytic activity">
    <reaction evidence="4">
        <text>[protein]-peptidylproline (omega=180) = [protein]-peptidylproline (omega=0)</text>
        <dbReference type="Rhea" id="RHEA:16237"/>
        <dbReference type="Rhea" id="RHEA-COMP:10747"/>
        <dbReference type="Rhea" id="RHEA-COMP:10748"/>
        <dbReference type="ChEBI" id="CHEBI:83833"/>
        <dbReference type="ChEBI" id="CHEBI:83834"/>
        <dbReference type="EC" id="5.2.1.8"/>
    </reaction>
</comment>
<comment type="similarity">
    <text evidence="4">Belongs to the cyclophilin-type PPIase family.</text>
</comment>
<evidence type="ECO:0000313" key="7">
    <source>
        <dbReference type="EMBL" id="PIZ35136.1"/>
    </source>
</evidence>
<dbReference type="SUPFAM" id="SSF50891">
    <property type="entry name" value="Cyclophilin-like"/>
    <property type="match status" value="1"/>
</dbReference>
<feature type="region of interest" description="Disordered" evidence="5">
    <location>
        <begin position="32"/>
        <end position="64"/>
    </location>
</feature>
<dbReference type="EMBL" id="PFNG01000252">
    <property type="protein sequence ID" value="PIZ35136.1"/>
    <property type="molecule type" value="Genomic_DNA"/>
</dbReference>
<evidence type="ECO:0000256" key="1">
    <source>
        <dbReference type="ARBA" id="ARBA00002388"/>
    </source>
</evidence>
<dbReference type="InterPro" id="IPR029000">
    <property type="entry name" value="Cyclophilin-like_dom_sf"/>
</dbReference>
<reference evidence="8" key="1">
    <citation type="submission" date="2017-09" db="EMBL/GenBank/DDBJ databases">
        <title>Depth-based differentiation of microbial function through sediment-hosted aquifers and enrichment of novel symbionts in the deep terrestrial subsurface.</title>
        <authorList>
            <person name="Probst A.J."/>
            <person name="Ladd B."/>
            <person name="Jarett J.K."/>
            <person name="Geller-Mcgrath D.E."/>
            <person name="Sieber C.M.K."/>
            <person name="Emerson J.B."/>
            <person name="Anantharaman K."/>
            <person name="Thomas B.C."/>
            <person name="Malmstrom R."/>
            <person name="Stieglmeier M."/>
            <person name="Klingl A."/>
            <person name="Woyke T."/>
            <person name="Ryan C.M."/>
            <person name="Banfield J.F."/>
        </authorList>
    </citation>
    <scope>NUCLEOTIDE SEQUENCE [LARGE SCALE GENOMIC DNA]</scope>
</reference>
<evidence type="ECO:0000256" key="5">
    <source>
        <dbReference type="SAM" id="MobiDB-lite"/>
    </source>
</evidence>
<dbReference type="InterPro" id="IPR002130">
    <property type="entry name" value="Cyclophilin-type_PPIase_dom"/>
</dbReference>
<evidence type="ECO:0000256" key="2">
    <source>
        <dbReference type="ARBA" id="ARBA00023110"/>
    </source>
</evidence>
<evidence type="ECO:0000313" key="8">
    <source>
        <dbReference type="Proteomes" id="UP000230956"/>
    </source>
</evidence>
<keyword evidence="3 4" id="KW-0413">Isomerase</keyword>
<feature type="domain" description="PPIase cyclophilin-type" evidence="6">
    <location>
        <begin position="66"/>
        <end position="215"/>
    </location>
</feature>
<proteinExistence type="inferred from homology"/>
<dbReference type="PRINTS" id="PR00153">
    <property type="entry name" value="CSAPPISMRASE"/>
</dbReference>
<dbReference type="EC" id="5.2.1.8" evidence="4"/>
<feature type="compositionally biased region" description="Polar residues" evidence="5">
    <location>
        <begin position="46"/>
        <end position="55"/>
    </location>
</feature>
<comment type="function">
    <text evidence="1 4">PPIases accelerate the folding of proteins. It catalyzes the cis-trans isomerization of proline imidic peptide bonds in oligopeptides.</text>
</comment>
<name>A0A2M7T591_9ACTN</name>
<dbReference type="Proteomes" id="UP000230956">
    <property type="component" value="Unassembled WGS sequence"/>
</dbReference>
<dbReference type="PROSITE" id="PS51257">
    <property type="entry name" value="PROKAR_LIPOPROTEIN"/>
    <property type="match status" value="1"/>
</dbReference>
<dbReference type="RefSeq" id="WP_286679131.1">
    <property type="nucleotide sequence ID" value="NZ_MNXI01000131.1"/>
</dbReference>
<evidence type="ECO:0000259" key="6">
    <source>
        <dbReference type="PROSITE" id="PS50072"/>
    </source>
</evidence>
<dbReference type="AlphaFoldDB" id="A0A2M7T591"/>
<evidence type="ECO:0000256" key="4">
    <source>
        <dbReference type="RuleBase" id="RU363019"/>
    </source>
</evidence>
<dbReference type="Gene3D" id="2.40.100.10">
    <property type="entry name" value="Cyclophilin-like"/>
    <property type="match status" value="1"/>
</dbReference>
<protein>
    <recommendedName>
        <fullName evidence="4">Peptidyl-prolyl cis-trans isomerase</fullName>
        <shortName evidence="4">PPIase</shortName>
        <ecNumber evidence="4">5.2.1.8</ecNumber>
    </recommendedName>
</protein>
<dbReference type="PANTHER" id="PTHR45625">
    <property type="entry name" value="PEPTIDYL-PROLYL CIS-TRANS ISOMERASE-RELATED"/>
    <property type="match status" value="1"/>
</dbReference>
<dbReference type="PROSITE" id="PS50072">
    <property type="entry name" value="CSA_PPIASE_2"/>
    <property type="match status" value="1"/>
</dbReference>